<dbReference type="Gene3D" id="1.10.10.60">
    <property type="entry name" value="Homeodomain-like"/>
    <property type="match status" value="2"/>
</dbReference>
<dbReference type="PANTHER" id="PTHR46796:SF2">
    <property type="entry name" value="TRANSCRIPTIONAL REGULATORY PROTEIN"/>
    <property type="match status" value="1"/>
</dbReference>
<evidence type="ECO:0000259" key="4">
    <source>
        <dbReference type="PROSITE" id="PS01124"/>
    </source>
</evidence>
<evidence type="ECO:0000256" key="3">
    <source>
        <dbReference type="ARBA" id="ARBA00023163"/>
    </source>
</evidence>
<dbReference type="GO" id="GO:0003700">
    <property type="term" value="F:DNA-binding transcription factor activity"/>
    <property type="evidence" value="ECO:0007669"/>
    <property type="project" value="InterPro"/>
</dbReference>
<dbReference type="PROSITE" id="PS01124">
    <property type="entry name" value="HTH_ARAC_FAMILY_2"/>
    <property type="match status" value="1"/>
</dbReference>
<name>A0A9X4SAH1_9BURK</name>
<dbReference type="OrthoDB" id="9816344at2"/>
<sequence>MRIAPLPGPQGLYNVSTMPRFLLDSWRVGWQGAYFTDIAGADEGIVDHGHARYCIQRGMHQESRRQLGHRDWRGFAPGFSIWRAGDEQRFEWRDGGRSQFLFIAPEIVESVLGDSRILAPSGQQAPLRSHLLELLFDALAADLAQGSPSGPLVGESLIAALLAHLAGLREPRSDPAKRSCAQAIALIEARFAQPVTLHDLAEASGLGVRQLCRAFREATGLSPHQYLLQRRVEHAKLLIARGHPLAEVALQSGFADQSQLTRHFVGHVGTTPGRYRDNVAH</sequence>
<dbReference type="Pfam" id="PF12833">
    <property type="entry name" value="HTH_18"/>
    <property type="match status" value="1"/>
</dbReference>
<dbReference type="Proteomes" id="UP001152876">
    <property type="component" value="Unassembled WGS sequence"/>
</dbReference>
<evidence type="ECO:0000313" key="5">
    <source>
        <dbReference type="EMBL" id="MDG5977960.1"/>
    </source>
</evidence>
<keyword evidence="2" id="KW-0238">DNA-binding</keyword>
<keyword evidence="6" id="KW-1185">Reference proteome</keyword>
<feature type="domain" description="HTH araC/xylS-type" evidence="4">
    <location>
        <begin position="181"/>
        <end position="278"/>
    </location>
</feature>
<dbReference type="GO" id="GO:0043565">
    <property type="term" value="F:sequence-specific DNA binding"/>
    <property type="evidence" value="ECO:0007669"/>
    <property type="project" value="InterPro"/>
</dbReference>
<evidence type="ECO:0000256" key="2">
    <source>
        <dbReference type="ARBA" id="ARBA00023125"/>
    </source>
</evidence>
<comment type="caution">
    <text evidence="5">The sequence shown here is derived from an EMBL/GenBank/DDBJ whole genome shotgun (WGS) entry which is preliminary data.</text>
</comment>
<dbReference type="InterPro" id="IPR009057">
    <property type="entry name" value="Homeodomain-like_sf"/>
</dbReference>
<dbReference type="PANTHER" id="PTHR46796">
    <property type="entry name" value="HTH-TYPE TRANSCRIPTIONAL ACTIVATOR RHAS-RELATED"/>
    <property type="match status" value="1"/>
</dbReference>
<dbReference type="SUPFAM" id="SSF46689">
    <property type="entry name" value="Homeodomain-like"/>
    <property type="match status" value="2"/>
</dbReference>
<keyword evidence="1" id="KW-0805">Transcription regulation</keyword>
<dbReference type="AlphaFoldDB" id="A0A9X4SAH1"/>
<dbReference type="InterPro" id="IPR018060">
    <property type="entry name" value="HTH_AraC"/>
</dbReference>
<evidence type="ECO:0000256" key="1">
    <source>
        <dbReference type="ARBA" id="ARBA00023015"/>
    </source>
</evidence>
<evidence type="ECO:0000313" key="6">
    <source>
        <dbReference type="Proteomes" id="UP001152876"/>
    </source>
</evidence>
<gene>
    <name evidence="5" type="ORF">H010_22091</name>
</gene>
<dbReference type="RefSeq" id="WP_068168215.1">
    <property type="nucleotide sequence ID" value="NZ_AOGK01000028.1"/>
</dbReference>
<keyword evidence="3" id="KW-0804">Transcription</keyword>
<dbReference type="SMART" id="SM00342">
    <property type="entry name" value="HTH_ARAC"/>
    <property type="match status" value="1"/>
</dbReference>
<organism evidence="5 6">
    <name type="scientific">Hydrogenophaga taeniospiralis CCUG 15921</name>
    <dbReference type="NCBI Taxonomy" id="1281780"/>
    <lineage>
        <taxon>Bacteria</taxon>
        <taxon>Pseudomonadati</taxon>
        <taxon>Pseudomonadota</taxon>
        <taxon>Betaproteobacteria</taxon>
        <taxon>Burkholderiales</taxon>
        <taxon>Comamonadaceae</taxon>
        <taxon>Hydrogenophaga</taxon>
    </lineage>
</organism>
<dbReference type="EMBL" id="AOGK01000028">
    <property type="protein sequence ID" value="MDG5977960.1"/>
    <property type="molecule type" value="Genomic_DNA"/>
</dbReference>
<dbReference type="InterPro" id="IPR050204">
    <property type="entry name" value="AraC_XylS_family_regulators"/>
</dbReference>
<proteinExistence type="predicted"/>
<reference evidence="5" key="1">
    <citation type="submission" date="2013-01" db="EMBL/GenBank/DDBJ databases">
        <title>Genome draft of Hydrogenophaga taeniospiralis 2K1.</title>
        <authorList>
            <person name="Gomila M."/>
            <person name="Lalucat J."/>
        </authorList>
    </citation>
    <scope>NUCLEOTIDE SEQUENCE</scope>
    <source>
        <strain evidence="5">CCUG 15921</strain>
    </source>
</reference>
<protein>
    <submittedName>
        <fullName evidence="5">AraC family transcriptional regulator</fullName>
    </submittedName>
</protein>
<accession>A0A9X4SAH1</accession>